<dbReference type="AlphaFoldDB" id="A0AAD5X713"/>
<keyword evidence="2" id="KW-1185">Reference proteome</keyword>
<comment type="caution">
    <text evidence="1">The sequence shown here is derived from an EMBL/GenBank/DDBJ whole genome shotgun (WGS) entry which is preliminary data.</text>
</comment>
<evidence type="ECO:0000313" key="2">
    <source>
        <dbReference type="Proteomes" id="UP001212841"/>
    </source>
</evidence>
<name>A0AAD5X713_9FUNG</name>
<gene>
    <name evidence="1" type="ORF">HK097_000505</name>
</gene>
<dbReference type="EMBL" id="JADGJD010000109">
    <property type="protein sequence ID" value="KAJ3054878.1"/>
    <property type="molecule type" value="Genomic_DNA"/>
</dbReference>
<accession>A0AAD5X713</accession>
<evidence type="ECO:0000313" key="1">
    <source>
        <dbReference type="EMBL" id="KAJ3054878.1"/>
    </source>
</evidence>
<sequence>MLTYLERTAGDAGRTDGWWQAREKASIASTQFTADASITSTPALPPTTLSVSNFTYVNHQIPLYTYRNTHSYFLRTPDGNSNSGGYSSTGYQSLNRLRSGQISNLTTVDTWTTYTSYNNFLDTLGAIFKEELRGIRNGTFHVQDEDRNINTGDHGDHIAASLVVQDARRRAGLGCTGVYRYLDYVTSSRTPNIITSATSASSGYGSLIAKAGVWAALSWTLGENGYKMDFDGSPAGSLSHNAWIARQYITSGSRKWEPSGNCNVV</sequence>
<proteinExistence type="predicted"/>
<organism evidence="1 2">
    <name type="scientific">Rhizophlyctis rosea</name>
    <dbReference type="NCBI Taxonomy" id="64517"/>
    <lineage>
        <taxon>Eukaryota</taxon>
        <taxon>Fungi</taxon>
        <taxon>Fungi incertae sedis</taxon>
        <taxon>Chytridiomycota</taxon>
        <taxon>Chytridiomycota incertae sedis</taxon>
        <taxon>Chytridiomycetes</taxon>
        <taxon>Rhizophlyctidales</taxon>
        <taxon>Rhizophlyctidaceae</taxon>
        <taxon>Rhizophlyctis</taxon>
    </lineage>
</organism>
<dbReference type="Proteomes" id="UP001212841">
    <property type="component" value="Unassembled WGS sequence"/>
</dbReference>
<reference evidence="1" key="1">
    <citation type="submission" date="2020-05" db="EMBL/GenBank/DDBJ databases">
        <title>Phylogenomic resolution of chytrid fungi.</title>
        <authorList>
            <person name="Stajich J.E."/>
            <person name="Amses K."/>
            <person name="Simmons R."/>
            <person name="Seto K."/>
            <person name="Myers J."/>
            <person name="Bonds A."/>
            <person name="Quandt C.A."/>
            <person name="Barry K."/>
            <person name="Liu P."/>
            <person name="Grigoriev I."/>
            <person name="Longcore J.E."/>
            <person name="James T.Y."/>
        </authorList>
    </citation>
    <scope>NUCLEOTIDE SEQUENCE</scope>
    <source>
        <strain evidence="1">JEL0318</strain>
    </source>
</reference>
<protein>
    <submittedName>
        <fullName evidence="1">Uncharacterized protein</fullName>
    </submittedName>
</protein>